<proteinExistence type="predicted"/>
<keyword evidence="4" id="KW-0677">Repeat</keyword>
<dbReference type="GO" id="GO:0030126">
    <property type="term" value="C:COPI vesicle coat"/>
    <property type="evidence" value="ECO:0007669"/>
    <property type="project" value="InterPro"/>
</dbReference>
<keyword evidence="3 10" id="KW-0963">Cytoplasm</keyword>
<reference evidence="14" key="1">
    <citation type="submission" date="2021-01" db="EMBL/GenBank/DDBJ databases">
        <authorList>
            <person name="Corre E."/>
            <person name="Pelletier E."/>
            <person name="Niang G."/>
            <person name="Scheremetjew M."/>
            <person name="Finn R."/>
            <person name="Kale V."/>
            <person name="Holt S."/>
            <person name="Cochrane G."/>
            <person name="Meng A."/>
            <person name="Brown T."/>
            <person name="Cohen L."/>
        </authorList>
    </citation>
    <scope>NUCLEOTIDE SEQUENCE</scope>
    <source>
        <strain evidence="14">CCMP281</strain>
    </source>
</reference>
<dbReference type="PIRSF" id="PIRSF005727">
    <property type="entry name" value="Coatomer_beta_subunit"/>
    <property type="match status" value="1"/>
</dbReference>
<dbReference type="GO" id="GO:0005198">
    <property type="term" value="F:structural molecule activity"/>
    <property type="evidence" value="ECO:0007669"/>
    <property type="project" value="InterPro"/>
</dbReference>
<dbReference type="Gene3D" id="1.25.10.10">
    <property type="entry name" value="Leucine-rich Repeat Variant"/>
    <property type="match status" value="1"/>
</dbReference>
<feature type="domain" description="Coatomer beta subunit appendage platform" evidence="13">
    <location>
        <begin position="766"/>
        <end position="893"/>
    </location>
</feature>
<dbReference type="GO" id="GO:0006888">
    <property type="term" value="P:endoplasmic reticulum to Golgi vesicle-mediated transport"/>
    <property type="evidence" value="ECO:0007669"/>
    <property type="project" value="TreeGrafter"/>
</dbReference>
<evidence type="ECO:0000259" key="11">
    <source>
        <dbReference type="Pfam" id="PF01602"/>
    </source>
</evidence>
<evidence type="ECO:0000256" key="8">
    <source>
        <dbReference type="ARBA" id="ARBA00023136"/>
    </source>
</evidence>
<dbReference type="PANTHER" id="PTHR10635:SF0">
    <property type="entry name" value="COATOMER SUBUNIT BETA"/>
    <property type="match status" value="1"/>
</dbReference>
<evidence type="ECO:0000256" key="2">
    <source>
        <dbReference type="ARBA" id="ARBA00022448"/>
    </source>
</evidence>
<comment type="subunit">
    <text evidence="10">Oligomeric complex that consists of at least the alpha, beta, beta', gamma, delta, epsilon and zeta subunits.</text>
</comment>
<keyword evidence="8 10" id="KW-0472">Membrane</keyword>
<dbReference type="InterPro" id="IPR016460">
    <property type="entry name" value="COPB1"/>
</dbReference>
<dbReference type="InterPro" id="IPR016024">
    <property type="entry name" value="ARM-type_fold"/>
</dbReference>
<keyword evidence="2 10" id="KW-0813">Transport</keyword>
<evidence type="ECO:0000256" key="1">
    <source>
        <dbReference type="ARBA" id="ARBA00004255"/>
    </source>
</evidence>
<evidence type="ECO:0000256" key="5">
    <source>
        <dbReference type="ARBA" id="ARBA00022892"/>
    </source>
</evidence>
<sequence>MPKLLMTVIRFCVPCDDHKIKKLLLLYWEVVEKTGADGKLLPEMILVCNNLRNDLNHPNEYIRGCTLRFLCKLKEGEILEPLGPTIKNNLEHRHAFVRRNAVLAVFSVYKSFEYLMPDGPDLVEKVLLTESDASCKRNAFLMLFHTAQERAAAFLTDNLDQVSGYGDVLQLVVLELIRKVVRANPLDKSKYIRCILTLFSSQSNAVVYECASALVALSSSATAIRAAATSYTQLLSSQSDNNIKLIVLERLQDLKRQHPKVLQEMVMDILRALSSDNLDIRQKTLDITLDLIAPKSIGEVMQLLKKEVQKTQGEEGDKNSEYRAMLITAIHGAAIKFPDSASAVVPVLMDFLGDSNQTSAVDVVLFVREIVETHPHLRETIMAKLLISFGSIGSARVARVALWLIGEYCLEPSEVAEAFSMLKSCLGPVPFGSVAPIEVAPSARAEGRPAVLADGSYASQTALEDSKSSADGEPKLRALLVGGDFFLATVVATTLAKLALRTREHLPPATANMISADVMLLLTGLLQLGRAGQAAQSIDPDSQERIAMYLQVLSNPTAETAQLYLAHCREAFSTMLSERQAAEAADKPAKDAIEVNRQADDLITVRQLRGRSAEPSAIDLEDDDDVDLSKATGALKQEDFATRLKRVTQLTGLSDSVYAEAYVTVHSYDIMLDVLVVNQTKEPMNNLCLELATVGDLKLCERPQSYVLQPGENKHIKANIKVSSTETGIVFGSIVYDAPSSSVSAQASAGSGIGGGSSSGPPPPAERNCVVLNDIHIDIMDYIAPASCSDLTFRAMWAEFEWENKVAVNTDITDVREFLTHVVKSTNMKCLTPQSALEGESSFLAANLYAKSIFGEDALVNVSVESRNDGKICGYIRIRSKTQGIALSLGDKITLKQKAIVSDRRVE</sequence>
<keyword evidence="9 10" id="KW-0968">Cytoplasmic vesicle</keyword>
<organism evidence="14">
    <name type="scientific">Haptolina ericina</name>
    <dbReference type="NCBI Taxonomy" id="156174"/>
    <lineage>
        <taxon>Eukaryota</taxon>
        <taxon>Haptista</taxon>
        <taxon>Haptophyta</taxon>
        <taxon>Prymnesiophyceae</taxon>
        <taxon>Prymnesiales</taxon>
        <taxon>Prymnesiaceae</taxon>
        <taxon>Haptolina</taxon>
    </lineage>
</organism>
<dbReference type="EMBL" id="HBHX01025239">
    <property type="protein sequence ID" value="CAE0113416.1"/>
    <property type="molecule type" value="Transcribed_RNA"/>
</dbReference>
<evidence type="ECO:0000256" key="10">
    <source>
        <dbReference type="PIRNR" id="PIRNR005727"/>
    </source>
</evidence>
<dbReference type="PANTHER" id="PTHR10635">
    <property type="entry name" value="COATOMER SUBUNIT BETA"/>
    <property type="match status" value="1"/>
</dbReference>
<evidence type="ECO:0000256" key="9">
    <source>
        <dbReference type="ARBA" id="ARBA00023329"/>
    </source>
</evidence>
<dbReference type="Pfam" id="PF01602">
    <property type="entry name" value="Adaptin_N"/>
    <property type="match status" value="1"/>
</dbReference>
<dbReference type="GO" id="GO:0000139">
    <property type="term" value="C:Golgi membrane"/>
    <property type="evidence" value="ECO:0007669"/>
    <property type="project" value="UniProtKB-SubCell"/>
</dbReference>
<keyword evidence="5 10" id="KW-0931">ER-Golgi transport</keyword>
<dbReference type="GO" id="GO:0006891">
    <property type="term" value="P:intra-Golgi vesicle-mediated transport"/>
    <property type="evidence" value="ECO:0007669"/>
    <property type="project" value="TreeGrafter"/>
</dbReference>
<accession>A0A7S3EX53</accession>
<feature type="domain" description="Coatomer beta subunit C-terminal" evidence="12">
    <location>
        <begin position="599"/>
        <end position="737"/>
    </location>
</feature>
<protein>
    <recommendedName>
        <fullName evidence="10">Coatomer subunit beta</fullName>
    </recommendedName>
    <alternativeName>
        <fullName evidence="10">Beta-coat protein</fullName>
    </alternativeName>
</protein>
<evidence type="ECO:0000256" key="6">
    <source>
        <dbReference type="ARBA" id="ARBA00022927"/>
    </source>
</evidence>
<dbReference type="Pfam" id="PF07718">
    <property type="entry name" value="Coatamer_beta_C"/>
    <property type="match status" value="1"/>
</dbReference>
<comment type="subcellular location">
    <subcellularLocation>
        <location evidence="10">Cytoplasm</location>
    </subcellularLocation>
    <subcellularLocation>
        <location evidence="1 10">Golgi apparatus membrane</location>
        <topology evidence="1 10">Peripheral membrane protein</topology>
        <orientation evidence="1 10">Cytoplasmic side</orientation>
    </subcellularLocation>
    <subcellularLocation>
        <location evidence="10">Cytoplasmic vesicle</location>
        <location evidence="10">COPI-coated vesicle membrane</location>
        <topology evidence="10">Peripheral membrane protein</topology>
        <orientation evidence="10">Cytoplasmic side</orientation>
    </subcellularLocation>
</comment>
<evidence type="ECO:0000256" key="3">
    <source>
        <dbReference type="ARBA" id="ARBA00022490"/>
    </source>
</evidence>
<evidence type="ECO:0000256" key="7">
    <source>
        <dbReference type="ARBA" id="ARBA00023034"/>
    </source>
</evidence>
<keyword evidence="7 10" id="KW-0333">Golgi apparatus</keyword>
<keyword evidence="6 10" id="KW-0653">Protein transport</keyword>
<dbReference type="SUPFAM" id="SSF48371">
    <property type="entry name" value="ARM repeat"/>
    <property type="match status" value="1"/>
</dbReference>
<dbReference type="AlphaFoldDB" id="A0A7S3EX53"/>
<feature type="domain" description="Clathrin/coatomer adaptor adaptin-like N-terminal" evidence="11">
    <location>
        <begin position="1"/>
        <end position="414"/>
    </location>
</feature>
<dbReference type="InterPro" id="IPR011989">
    <property type="entry name" value="ARM-like"/>
</dbReference>
<dbReference type="GO" id="GO:0006886">
    <property type="term" value="P:intracellular protein transport"/>
    <property type="evidence" value="ECO:0007669"/>
    <property type="project" value="InterPro"/>
</dbReference>
<dbReference type="Pfam" id="PF14806">
    <property type="entry name" value="Coatomer_b_Cpla"/>
    <property type="match status" value="1"/>
</dbReference>
<dbReference type="InterPro" id="IPR002553">
    <property type="entry name" value="Clathrin/coatomer_adapt-like_N"/>
</dbReference>
<gene>
    <name evidence="14" type="ORF">HERI1096_LOCUS14076</name>
</gene>
<evidence type="ECO:0000313" key="14">
    <source>
        <dbReference type="EMBL" id="CAE0113416.1"/>
    </source>
</evidence>
<name>A0A7S3EX53_9EUKA</name>
<dbReference type="InterPro" id="IPR029446">
    <property type="entry name" value="COPB1_appendage_platform_dom"/>
</dbReference>
<dbReference type="InterPro" id="IPR011710">
    <property type="entry name" value="Coatomer_bsu_C"/>
</dbReference>
<evidence type="ECO:0000259" key="12">
    <source>
        <dbReference type="Pfam" id="PF07718"/>
    </source>
</evidence>
<evidence type="ECO:0000256" key="4">
    <source>
        <dbReference type="ARBA" id="ARBA00022737"/>
    </source>
</evidence>
<evidence type="ECO:0000259" key="13">
    <source>
        <dbReference type="Pfam" id="PF14806"/>
    </source>
</evidence>
<comment type="function">
    <text evidence="10">The coatomer is a cytosolic protein complex that binds to dilysine motifs and reversibly associates with Golgi non-clathrin-coated vesicles, which further mediate biosynthetic protein transport from the ER, via the Golgi up to the trans Golgi network. Coatomer complex is required for budding from Golgi membranes, and is essential for the retrograde Golgi-to-ER transport of dilysine-tagged proteins.</text>
</comment>